<comment type="caution">
    <text evidence="1">The sequence shown here is derived from an EMBL/GenBank/DDBJ whole genome shotgun (WGS) entry which is preliminary data.</text>
</comment>
<dbReference type="Pfam" id="PF05045">
    <property type="entry name" value="RgpF"/>
    <property type="match status" value="1"/>
</dbReference>
<dbReference type="eggNOG" id="COG3754">
    <property type="taxonomic scope" value="Bacteria"/>
</dbReference>
<dbReference type="OrthoDB" id="8849801at2"/>
<reference evidence="1 2" key="1">
    <citation type="submission" date="2016-05" db="EMBL/GenBank/DDBJ databases">
        <title>Genome sequencing of Acetobacter pasteurianus strain SRCM100623.</title>
        <authorList>
            <person name="Song Y.R."/>
        </authorList>
    </citation>
    <scope>NUCLEOTIDE SEQUENCE [LARGE SCALE GENOMIC DNA]</scope>
    <source>
        <strain evidence="1 2">SRCM100623</strain>
    </source>
</reference>
<proteinExistence type="predicted"/>
<name>A0A1A0CF47_ACEPA</name>
<dbReference type="Proteomes" id="UP000093796">
    <property type="component" value="Unassembled WGS sequence"/>
</dbReference>
<dbReference type="RefSeq" id="WP_064776445.1">
    <property type="nucleotide sequence ID" value="NZ_LYUD01000156.1"/>
</dbReference>
<gene>
    <name evidence="1" type="ORF">SRCM100623_02752</name>
</gene>
<organism evidence="1 2">
    <name type="scientific">Acetobacter pasteurianus</name>
    <name type="common">Acetobacter turbidans</name>
    <dbReference type="NCBI Taxonomy" id="438"/>
    <lineage>
        <taxon>Bacteria</taxon>
        <taxon>Pseudomonadati</taxon>
        <taxon>Pseudomonadota</taxon>
        <taxon>Alphaproteobacteria</taxon>
        <taxon>Acetobacterales</taxon>
        <taxon>Acetobacteraceae</taxon>
        <taxon>Acetobacter</taxon>
    </lineage>
</organism>
<sequence>MQHLLNPPDPVSKNGSCDFSDTGLPPGSVCLFAAFAPDGILPIFTRFYLKNILDCGFILHLVLSGETPPDEETIVFCKKNNIHVWQRPNGGMDFGAWRFLFQKNVASQAPYILLANDSVFGPFRPLADMLKQARAYTLPAWGLVASRLVTPHLQSWFVGLSQQTLQAAPVQRVFSLPFEQMSRNEIIWHGELGLSVALQEAGIPLQAAWSDLHSPLARILPTNPMHTHWYSLAASGQVPFIKRELLRNNSFAISNLQQWPEVIPPACGFDPQWITDSFCKNEPRPAPAATTAKGRALYNLISRADSLRWKVGYLKRSMR</sequence>
<dbReference type="AlphaFoldDB" id="A0A1A0CF47"/>
<dbReference type="InterPro" id="IPR007739">
    <property type="entry name" value="RgpF"/>
</dbReference>
<accession>A0A1A0CF47</accession>
<evidence type="ECO:0000313" key="1">
    <source>
        <dbReference type="EMBL" id="OAZ61251.1"/>
    </source>
</evidence>
<dbReference type="EMBL" id="LYUD01000156">
    <property type="protein sequence ID" value="OAZ61251.1"/>
    <property type="molecule type" value="Genomic_DNA"/>
</dbReference>
<dbReference type="PATRIC" id="fig|438.15.peg.3044"/>
<protein>
    <recommendedName>
        <fullName evidence="3">Glycosyl transferase</fullName>
    </recommendedName>
</protein>
<evidence type="ECO:0008006" key="3">
    <source>
        <dbReference type="Google" id="ProtNLM"/>
    </source>
</evidence>
<evidence type="ECO:0000313" key="2">
    <source>
        <dbReference type="Proteomes" id="UP000093796"/>
    </source>
</evidence>